<reference evidence="1 2" key="1">
    <citation type="submission" date="2016-11" db="EMBL/GenBank/DDBJ databases">
        <authorList>
            <person name="Jaros S."/>
            <person name="Januszkiewicz K."/>
            <person name="Wedrychowicz H."/>
        </authorList>
    </citation>
    <scope>NUCLEOTIDE SEQUENCE [LARGE SCALE GENOMIC DNA]</scope>
    <source>
        <strain evidence="1 2">DSM 15970</strain>
    </source>
</reference>
<organism evidence="1 2">
    <name type="scientific">Parasporobacterium paucivorans DSM 15970</name>
    <dbReference type="NCBI Taxonomy" id="1122934"/>
    <lineage>
        <taxon>Bacteria</taxon>
        <taxon>Bacillati</taxon>
        <taxon>Bacillota</taxon>
        <taxon>Clostridia</taxon>
        <taxon>Lachnospirales</taxon>
        <taxon>Lachnospiraceae</taxon>
        <taxon>Parasporobacterium</taxon>
    </lineage>
</organism>
<gene>
    <name evidence="1" type="ORF">SAMN02745691_01366</name>
</gene>
<accession>A0A1M6GMR5</accession>
<dbReference type="Proteomes" id="UP000184342">
    <property type="component" value="Unassembled WGS sequence"/>
</dbReference>
<name>A0A1M6GMR5_9FIRM</name>
<protein>
    <submittedName>
        <fullName evidence="1">Uncharacterized protein</fullName>
    </submittedName>
</protein>
<dbReference type="AlphaFoldDB" id="A0A1M6GMR5"/>
<evidence type="ECO:0000313" key="2">
    <source>
        <dbReference type="Proteomes" id="UP000184342"/>
    </source>
</evidence>
<dbReference type="OrthoDB" id="2043847at2"/>
<proteinExistence type="predicted"/>
<dbReference type="STRING" id="1122934.SAMN02745691_01366"/>
<evidence type="ECO:0000313" key="1">
    <source>
        <dbReference type="EMBL" id="SHJ11203.1"/>
    </source>
</evidence>
<dbReference type="EMBL" id="FQYT01000012">
    <property type="protein sequence ID" value="SHJ11203.1"/>
    <property type="molecule type" value="Genomic_DNA"/>
</dbReference>
<sequence length="160" mass="18429">MKPSDYFKTMEEVKAYVEGQRPYLSDEEYKSLKLATGLNEQMGKHVEIEGVGQIDKTIAPIIILLNQCGYCTNSSCSGLKSEHEEWKDYDFRGYIAVVDDGDEIKKNKLRDIVSALPFSFEEEEVYLKQAYIVRVSGTDEHKNKSWEMLQKKLEECLALE</sequence>
<dbReference type="RefSeq" id="WP_073993615.1">
    <property type="nucleotide sequence ID" value="NZ_FQYT01000012.1"/>
</dbReference>
<keyword evidence="2" id="KW-1185">Reference proteome</keyword>